<evidence type="ECO:0000313" key="10">
    <source>
        <dbReference type="Proteomes" id="UP001225596"/>
    </source>
</evidence>
<proteinExistence type="inferred from homology"/>
<feature type="transmembrane region" description="Helical" evidence="8">
    <location>
        <begin position="58"/>
        <end position="78"/>
    </location>
</feature>
<keyword evidence="6 8" id="KW-1133">Transmembrane helix</keyword>
<dbReference type="PANTHER" id="PTHR34702">
    <property type="entry name" value="NA(+)/H(+) ANTIPORTER SUBUNIT F1"/>
    <property type="match status" value="1"/>
</dbReference>
<protein>
    <submittedName>
        <fullName evidence="9">Monovalent cation/H+ antiporter complex subunit F</fullName>
    </submittedName>
</protein>
<feature type="transmembrane region" description="Helical" evidence="8">
    <location>
        <begin position="6"/>
        <end position="24"/>
    </location>
</feature>
<keyword evidence="3" id="KW-0813">Transport</keyword>
<gene>
    <name evidence="9" type="ORF">Q8A64_14465</name>
</gene>
<keyword evidence="10" id="KW-1185">Reference proteome</keyword>
<evidence type="ECO:0000313" key="9">
    <source>
        <dbReference type="EMBL" id="MDQ9171615.1"/>
    </source>
</evidence>
<comment type="subcellular location">
    <subcellularLocation>
        <location evidence="1">Cell membrane</location>
        <topology evidence="1">Multi-pass membrane protein</topology>
    </subcellularLocation>
</comment>
<evidence type="ECO:0000256" key="1">
    <source>
        <dbReference type="ARBA" id="ARBA00004651"/>
    </source>
</evidence>
<evidence type="ECO:0000256" key="8">
    <source>
        <dbReference type="SAM" id="Phobius"/>
    </source>
</evidence>
<dbReference type="RefSeq" id="WP_338437548.1">
    <property type="nucleotide sequence ID" value="NZ_JAUYVH010000010.1"/>
</dbReference>
<keyword evidence="5 8" id="KW-0812">Transmembrane</keyword>
<organism evidence="9 10">
    <name type="scientific">Keguizhuia sedimenti</name>
    <dbReference type="NCBI Taxonomy" id="3064264"/>
    <lineage>
        <taxon>Bacteria</taxon>
        <taxon>Pseudomonadati</taxon>
        <taxon>Pseudomonadota</taxon>
        <taxon>Betaproteobacteria</taxon>
        <taxon>Burkholderiales</taxon>
        <taxon>Oxalobacteraceae</taxon>
        <taxon>Keguizhuia</taxon>
    </lineage>
</organism>
<sequence>MSDLPLLLSVFLLANLFITLVRVVRGPTSADRLLAALLFGTTGVAILLLLAYSNGQSALIDVALIFALLAAITGAAFAQRAWRHKAKETDDGTA</sequence>
<reference evidence="9 10" key="1">
    <citation type="submission" date="2023-08" db="EMBL/GenBank/DDBJ databases">
        <title>Oxalobacteraceae gen .nov., isolated from river sludge outside the plant.</title>
        <authorList>
            <person name="Zhao S.Y."/>
        </authorList>
    </citation>
    <scope>NUCLEOTIDE SEQUENCE [LARGE SCALE GENOMIC DNA]</scope>
    <source>
        <strain evidence="9 10">R-40</strain>
    </source>
</reference>
<dbReference type="Pfam" id="PF04066">
    <property type="entry name" value="MrpF_PhaF"/>
    <property type="match status" value="1"/>
</dbReference>
<accession>A0ABU1BRG2</accession>
<feature type="transmembrane region" description="Helical" evidence="8">
    <location>
        <begin position="33"/>
        <end position="52"/>
    </location>
</feature>
<comment type="caution">
    <text evidence="9">The sequence shown here is derived from an EMBL/GenBank/DDBJ whole genome shotgun (WGS) entry which is preliminary data.</text>
</comment>
<dbReference type="Proteomes" id="UP001225596">
    <property type="component" value="Unassembled WGS sequence"/>
</dbReference>
<dbReference type="InterPro" id="IPR007208">
    <property type="entry name" value="MrpF/PhaF-like"/>
</dbReference>
<keyword evidence="7 8" id="KW-0472">Membrane</keyword>
<evidence type="ECO:0000256" key="5">
    <source>
        <dbReference type="ARBA" id="ARBA00022692"/>
    </source>
</evidence>
<comment type="similarity">
    <text evidence="2">Belongs to the CPA3 antiporters (TC 2.A.63) subunit F family.</text>
</comment>
<name>A0ABU1BRG2_9BURK</name>
<evidence type="ECO:0000256" key="3">
    <source>
        <dbReference type="ARBA" id="ARBA00022448"/>
    </source>
</evidence>
<dbReference type="PANTHER" id="PTHR34702:SF1">
    <property type="entry name" value="NA(+)_H(+) ANTIPORTER SUBUNIT F"/>
    <property type="match status" value="1"/>
</dbReference>
<evidence type="ECO:0000256" key="6">
    <source>
        <dbReference type="ARBA" id="ARBA00022989"/>
    </source>
</evidence>
<evidence type="ECO:0000256" key="4">
    <source>
        <dbReference type="ARBA" id="ARBA00022475"/>
    </source>
</evidence>
<evidence type="ECO:0000256" key="2">
    <source>
        <dbReference type="ARBA" id="ARBA00009212"/>
    </source>
</evidence>
<dbReference type="EMBL" id="JAUYVH010000010">
    <property type="protein sequence ID" value="MDQ9171615.1"/>
    <property type="molecule type" value="Genomic_DNA"/>
</dbReference>
<evidence type="ECO:0000256" key="7">
    <source>
        <dbReference type="ARBA" id="ARBA00023136"/>
    </source>
</evidence>
<keyword evidence="4" id="KW-1003">Cell membrane</keyword>